<evidence type="ECO:0000259" key="2">
    <source>
        <dbReference type="PROSITE" id="PS51228"/>
    </source>
</evidence>
<keyword evidence="4" id="KW-1185">Reference proteome</keyword>
<reference evidence="3" key="1">
    <citation type="submission" date="2021-10" db="EMBL/GenBank/DDBJ databases">
        <authorList>
            <person name="Lyu M."/>
            <person name="Wang X."/>
            <person name="Meng X."/>
            <person name="Xu K."/>
        </authorList>
    </citation>
    <scope>NUCLEOTIDE SEQUENCE</scope>
    <source>
        <strain evidence="3">A6</strain>
    </source>
</reference>
<dbReference type="RefSeq" id="WP_230525251.1">
    <property type="nucleotide sequence ID" value="NZ_JAJGAK010000001.1"/>
</dbReference>
<dbReference type="SUPFAM" id="SSF47027">
    <property type="entry name" value="Acyl-CoA binding protein"/>
    <property type="match status" value="1"/>
</dbReference>
<gene>
    <name evidence="3" type="ORF">LK996_00670</name>
</gene>
<evidence type="ECO:0000313" key="4">
    <source>
        <dbReference type="Proteomes" id="UP001165293"/>
    </source>
</evidence>
<proteinExistence type="predicted"/>
<dbReference type="PROSITE" id="PS51228">
    <property type="entry name" value="ACB_2"/>
    <property type="match status" value="1"/>
</dbReference>
<dbReference type="Proteomes" id="UP001165293">
    <property type="component" value="Unassembled WGS sequence"/>
</dbReference>
<organism evidence="3 4">
    <name type="scientific">Noviluteimonas lactosilytica</name>
    <dbReference type="NCBI Taxonomy" id="2888523"/>
    <lineage>
        <taxon>Bacteria</taxon>
        <taxon>Pseudomonadati</taxon>
        <taxon>Pseudomonadota</taxon>
        <taxon>Gammaproteobacteria</taxon>
        <taxon>Lysobacterales</taxon>
        <taxon>Lysobacteraceae</taxon>
        <taxon>Noviluteimonas</taxon>
    </lineage>
</organism>
<feature type="domain" description="ACB" evidence="2">
    <location>
        <begin position="4"/>
        <end position="85"/>
    </location>
</feature>
<dbReference type="PANTHER" id="PTHR23310">
    <property type="entry name" value="ACYL-COA-BINDING PROTEIN, ACBP"/>
    <property type="match status" value="1"/>
</dbReference>
<dbReference type="InterPro" id="IPR000582">
    <property type="entry name" value="Acyl-CoA-binding_protein"/>
</dbReference>
<dbReference type="EMBL" id="JAJGAK010000001">
    <property type="protein sequence ID" value="MCC8361597.1"/>
    <property type="molecule type" value="Genomic_DNA"/>
</dbReference>
<dbReference type="Pfam" id="PF00887">
    <property type="entry name" value="ACBP"/>
    <property type="match status" value="1"/>
</dbReference>
<accession>A0ABS8JDA8</accession>
<dbReference type="Gene3D" id="1.20.80.10">
    <property type="match status" value="1"/>
</dbReference>
<dbReference type="InterPro" id="IPR035984">
    <property type="entry name" value="Acyl-CoA-binding_sf"/>
</dbReference>
<name>A0ABS8JDA8_9GAMM</name>
<keyword evidence="1" id="KW-0446">Lipid-binding</keyword>
<dbReference type="InterPro" id="IPR014352">
    <property type="entry name" value="FERM/acyl-CoA-bd_prot_sf"/>
</dbReference>
<dbReference type="PRINTS" id="PR00689">
    <property type="entry name" value="ACOABINDINGP"/>
</dbReference>
<evidence type="ECO:0000256" key="1">
    <source>
        <dbReference type="ARBA" id="ARBA00023121"/>
    </source>
</evidence>
<sequence length="85" mass="9510">MSDLKARFEQAAKDVQGLSERPDNDTLLRLYAFYKQGAEGDVTGPKPGFFDFVGTAKYEAWAKLKGTSQDEAMQKYIDLVKKLTA</sequence>
<protein>
    <submittedName>
        <fullName evidence="3">Acyl-CoA-binding protein</fullName>
    </submittedName>
</protein>
<evidence type="ECO:0000313" key="3">
    <source>
        <dbReference type="EMBL" id="MCC8361597.1"/>
    </source>
</evidence>
<dbReference type="PANTHER" id="PTHR23310:SF62">
    <property type="entry name" value="ACYL-COA BINDING PROTEIN 1, ISOFORM A"/>
    <property type="match status" value="1"/>
</dbReference>
<comment type="caution">
    <text evidence="3">The sequence shown here is derived from an EMBL/GenBank/DDBJ whole genome shotgun (WGS) entry which is preliminary data.</text>
</comment>